<comment type="caution">
    <text evidence="1">The sequence shown here is derived from an EMBL/GenBank/DDBJ whole genome shotgun (WGS) entry which is preliminary data.</text>
</comment>
<proteinExistence type="predicted"/>
<reference evidence="1 2" key="1">
    <citation type="journal article" date="2019" name="Genome Biol. Evol.">
        <title>Insights into the evolution of the New World diploid cottons (Gossypium, subgenus Houzingenia) based on genome sequencing.</title>
        <authorList>
            <person name="Grover C.E."/>
            <person name="Arick M.A. 2nd"/>
            <person name="Thrash A."/>
            <person name="Conover J.L."/>
            <person name="Sanders W.S."/>
            <person name="Peterson D.G."/>
            <person name="Frelichowski J.E."/>
            <person name="Scheffler J.A."/>
            <person name="Scheffler B.E."/>
            <person name="Wendel J.F."/>
        </authorList>
    </citation>
    <scope>NUCLEOTIDE SEQUENCE [LARGE SCALE GENOMIC DNA]</scope>
    <source>
        <strain evidence="1">57</strain>
        <tissue evidence="1">Leaf</tissue>
    </source>
</reference>
<sequence>MLLKDGVYLTQPVYSKHKVNLVEKNQFNSHIGSSLPEDGVYKAKLVYLGCRDNSLQEKTHNGHVGISLQDDLISPQREDLVNPGRG</sequence>
<dbReference type="AlphaFoldDB" id="A0A7J8U6X5"/>
<dbReference type="Proteomes" id="UP000593573">
    <property type="component" value="Unassembled WGS sequence"/>
</dbReference>
<gene>
    <name evidence="1" type="ORF">Goklo_014003</name>
</gene>
<organism evidence="1 2">
    <name type="scientific">Gossypium klotzschianum</name>
    <dbReference type="NCBI Taxonomy" id="34286"/>
    <lineage>
        <taxon>Eukaryota</taxon>
        <taxon>Viridiplantae</taxon>
        <taxon>Streptophyta</taxon>
        <taxon>Embryophyta</taxon>
        <taxon>Tracheophyta</taxon>
        <taxon>Spermatophyta</taxon>
        <taxon>Magnoliopsida</taxon>
        <taxon>eudicotyledons</taxon>
        <taxon>Gunneridae</taxon>
        <taxon>Pentapetalae</taxon>
        <taxon>rosids</taxon>
        <taxon>malvids</taxon>
        <taxon>Malvales</taxon>
        <taxon>Malvaceae</taxon>
        <taxon>Malvoideae</taxon>
        <taxon>Gossypium</taxon>
    </lineage>
</organism>
<protein>
    <submittedName>
        <fullName evidence="1">Uncharacterized protein</fullName>
    </submittedName>
</protein>
<accession>A0A7J8U6X5</accession>
<keyword evidence="2" id="KW-1185">Reference proteome</keyword>
<dbReference type="EMBL" id="JABFAB010000004">
    <property type="protein sequence ID" value="MBA0645984.1"/>
    <property type="molecule type" value="Genomic_DNA"/>
</dbReference>
<dbReference type="OrthoDB" id="998885at2759"/>
<evidence type="ECO:0000313" key="1">
    <source>
        <dbReference type="EMBL" id="MBA0645984.1"/>
    </source>
</evidence>
<name>A0A7J8U6X5_9ROSI</name>
<evidence type="ECO:0000313" key="2">
    <source>
        <dbReference type="Proteomes" id="UP000593573"/>
    </source>
</evidence>